<evidence type="ECO:0000313" key="1">
    <source>
        <dbReference type="EMBL" id="RCJ31264.1"/>
    </source>
</evidence>
<gene>
    <name evidence="1" type="ORF">A6769_31415</name>
</gene>
<proteinExistence type="predicted"/>
<dbReference type="AlphaFoldDB" id="A0A367R6W4"/>
<comment type="caution">
    <text evidence="1">The sequence shown here is derived from an EMBL/GenBank/DDBJ whole genome shotgun (WGS) entry which is preliminary data.</text>
</comment>
<reference evidence="1 2" key="1">
    <citation type="submission" date="2016-04" db="EMBL/GenBank/DDBJ databases">
        <authorList>
            <person name="Evans L.H."/>
            <person name="Alamgir A."/>
            <person name="Owens N."/>
            <person name="Weber N.D."/>
            <person name="Virtaneva K."/>
            <person name="Barbian K."/>
            <person name="Babar A."/>
            <person name="Rosenke K."/>
        </authorList>
    </citation>
    <scope>NUCLEOTIDE SEQUENCE [LARGE SCALE GENOMIC DNA]</scope>
    <source>
        <strain evidence="1">NIES-2108</strain>
    </source>
</reference>
<protein>
    <submittedName>
        <fullName evidence="1">Uncharacterized protein</fullName>
    </submittedName>
</protein>
<sequence length="65" mass="7484">MTKFSQKKIWQHQGRLPGLSRYGIDYRNAQEQLPAIAINYFTLSKLSSINNLKCQTREVSAKKIA</sequence>
<dbReference type="EMBL" id="LXQE01000177">
    <property type="protein sequence ID" value="RCJ31264.1"/>
    <property type="molecule type" value="Genomic_DNA"/>
</dbReference>
<evidence type="ECO:0000313" key="2">
    <source>
        <dbReference type="Proteomes" id="UP000252085"/>
    </source>
</evidence>
<dbReference type="Proteomes" id="UP000252085">
    <property type="component" value="Unassembled WGS sequence"/>
</dbReference>
<organism evidence="1 2">
    <name type="scientific">Nostoc punctiforme NIES-2108</name>
    <dbReference type="NCBI Taxonomy" id="1356359"/>
    <lineage>
        <taxon>Bacteria</taxon>
        <taxon>Bacillati</taxon>
        <taxon>Cyanobacteriota</taxon>
        <taxon>Cyanophyceae</taxon>
        <taxon>Nostocales</taxon>
        <taxon>Nostocaceae</taxon>
        <taxon>Nostoc</taxon>
    </lineage>
</organism>
<accession>A0A367R6W4</accession>
<name>A0A367R6W4_NOSPU</name>